<dbReference type="EMBL" id="JADBEM010000001">
    <property type="protein sequence ID" value="MBE1609213.1"/>
    <property type="molecule type" value="Genomic_DNA"/>
</dbReference>
<feature type="transmembrane region" description="Helical" evidence="5">
    <location>
        <begin position="42"/>
        <end position="62"/>
    </location>
</feature>
<dbReference type="InterPro" id="IPR052527">
    <property type="entry name" value="Metal_cation-efflux_comp"/>
</dbReference>
<evidence type="ECO:0000256" key="5">
    <source>
        <dbReference type="SAM" id="Phobius"/>
    </source>
</evidence>
<sequence length="172" mass="18089">MTTGSAAWWARVLFAGALLLSTAALTLTATGALPTIATLAGPASWTVGLLVTLVGFAVVLTAQQTMGASWRIGVDETERTDLVVRGMFTLVRNPIFTGMITATAGLTLMAPSWLQLGALACLVAGIELQVRVVEEPYLARTHGAAYSAYTDRVGRFLPRVGQGRLDQAPSGR</sequence>
<evidence type="ECO:0000256" key="2">
    <source>
        <dbReference type="ARBA" id="ARBA00022692"/>
    </source>
</evidence>
<comment type="subcellular location">
    <subcellularLocation>
        <location evidence="1">Endomembrane system</location>
        <topology evidence="1">Multi-pass membrane protein</topology>
    </subcellularLocation>
</comment>
<name>A0A927RMQ9_9ACTN</name>
<dbReference type="InterPro" id="IPR007318">
    <property type="entry name" value="Phopholipid_MeTrfase"/>
</dbReference>
<dbReference type="PANTHER" id="PTHR43847:SF1">
    <property type="entry name" value="BLL3993 PROTEIN"/>
    <property type="match status" value="1"/>
</dbReference>
<organism evidence="6 7">
    <name type="scientific">Actinopolymorpha pittospori</name>
    <dbReference type="NCBI Taxonomy" id="648752"/>
    <lineage>
        <taxon>Bacteria</taxon>
        <taxon>Bacillati</taxon>
        <taxon>Actinomycetota</taxon>
        <taxon>Actinomycetes</taxon>
        <taxon>Propionibacteriales</taxon>
        <taxon>Actinopolymorphaceae</taxon>
        <taxon>Actinopolymorpha</taxon>
    </lineage>
</organism>
<dbReference type="AlphaFoldDB" id="A0A927RMQ9"/>
<protein>
    <submittedName>
        <fullName evidence="6">Protein-S-isoprenylcysteine O-methyltransferase Ste14</fullName>
    </submittedName>
</protein>
<keyword evidence="2 5" id="KW-0812">Transmembrane</keyword>
<keyword evidence="3 5" id="KW-1133">Transmembrane helix</keyword>
<dbReference type="Proteomes" id="UP000638648">
    <property type="component" value="Unassembled WGS sequence"/>
</dbReference>
<accession>A0A927RMQ9</accession>
<evidence type="ECO:0000256" key="1">
    <source>
        <dbReference type="ARBA" id="ARBA00004127"/>
    </source>
</evidence>
<keyword evidence="4 5" id="KW-0472">Membrane</keyword>
<proteinExistence type="predicted"/>
<dbReference type="PANTHER" id="PTHR43847">
    <property type="entry name" value="BLL3993 PROTEIN"/>
    <property type="match status" value="1"/>
</dbReference>
<evidence type="ECO:0000256" key="3">
    <source>
        <dbReference type="ARBA" id="ARBA00022989"/>
    </source>
</evidence>
<evidence type="ECO:0000313" key="7">
    <source>
        <dbReference type="Proteomes" id="UP000638648"/>
    </source>
</evidence>
<dbReference type="GO" id="GO:0012505">
    <property type="term" value="C:endomembrane system"/>
    <property type="evidence" value="ECO:0007669"/>
    <property type="project" value="UniProtKB-SubCell"/>
</dbReference>
<keyword evidence="7" id="KW-1185">Reference proteome</keyword>
<dbReference type="RefSeq" id="WP_192752827.1">
    <property type="nucleotide sequence ID" value="NZ_BAABJL010000142.1"/>
</dbReference>
<dbReference type="Gene3D" id="1.20.120.1630">
    <property type="match status" value="1"/>
</dbReference>
<evidence type="ECO:0000313" key="6">
    <source>
        <dbReference type="EMBL" id="MBE1609213.1"/>
    </source>
</evidence>
<comment type="caution">
    <text evidence="6">The sequence shown here is derived from an EMBL/GenBank/DDBJ whole genome shotgun (WGS) entry which is preliminary data.</text>
</comment>
<evidence type="ECO:0000256" key="4">
    <source>
        <dbReference type="ARBA" id="ARBA00023136"/>
    </source>
</evidence>
<gene>
    <name evidence="6" type="ORF">HEB94_006061</name>
</gene>
<reference evidence="6" key="1">
    <citation type="submission" date="2020-10" db="EMBL/GenBank/DDBJ databases">
        <title>Sequencing the genomes of 1000 actinobacteria strains.</title>
        <authorList>
            <person name="Klenk H.-P."/>
        </authorList>
    </citation>
    <scope>NUCLEOTIDE SEQUENCE</scope>
    <source>
        <strain evidence="6">DSM 45354</strain>
    </source>
</reference>
<dbReference type="Pfam" id="PF04191">
    <property type="entry name" value="PEMT"/>
    <property type="match status" value="1"/>
</dbReference>